<keyword evidence="6 16" id="KW-0032">Aminotransferase</keyword>
<dbReference type="GO" id="GO:0004648">
    <property type="term" value="F:O-phospho-L-serine:2-oxoglutarate aminotransferase activity"/>
    <property type="evidence" value="ECO:0007669"/>
    <property type="project" value="UniProtKB-EC"/>
</dbReference>
<accession>M7NRM1</accession>
<evidence type="ECO:0000256" key="5">
    <source>
        <dbReference type="ARBA" id="ARBA00022490"/>
    </source>
</evidence>
<evidence type="ECO:0000259" key="15">
    <source>
        <dbReference type="Pfam" id="PF00266"/>
    </source>
</evidence>
<dbReference type="EMBL" id="AODQ01000141">
    <property type="protein sequence ID" value="EMR01149.1"/>
    <property type="molecule type" value="Genomic_DNA"/>
</dbReference>
<evidence type="ECO:0000256" key="12">
    <source>
        <dbReference type="ARBA" id="ARBA00031421"/>
    </source>
</evidence>
<evidence type="ECO:0000313" key="17">
    <source>
        <dbReference type="Proteomes" id="UP000011910"/>
    </source>
</evidence>
<dbReference type="InterPro" id="IPR015424">
    <property type="entry name" value="PyrdxlP-dep_Trfase"/>
</dbReference>
<evidence type="ECO:0000256" key="1">
    <source>
        <dbReference type="ARBA" id="ARBA00001933"/>
    </source>
</evidence>
<dbReference type="OrthoDB" id="975012at2"/>
<dbReference type="STRING" id="1279009.ADICEAN_03733"/>
<evidence type="ECO:0000256" key="3">
    <source>
        <dbReference type="ARBA" id="ARBA00006904"/>
    </source>
</evidence>
<keyword evidence="17" id="KW-1185">Reference proteome</keyword>
<comment type="catalytic activity">
    <reaction evidence="14">
        <text>O-phospho-L-serine + 2-oxoglutarate = 3-phosphooxypyruvate + L-glutamate</text>
        <dbReference type="Rhea" id="RHEA:14329"/>
        <dbReference type="ChEBI" id="CHEBI:16810"/>
        <dbReference type="ChEBI" id="CHEBI:18110"/>
        <dbReference type="ChEBI" id="CHEBI:29985"/>
        <dbReference type="ChEBI" id="CHEBI:57524"/>
        <dbReference type="EC" id="2.6.1.52"/>
    </reaction>
</comment>
<dbReference type="GO" id="GO:0006564">
    <property type="term" value="P:L-serine biosynthetic process"/>
    <property type="evidence" value="ECO:0007669"/>
    <property type="project" value="UniProtKB-KW"/>
</dbReference>
<keyword evidence="10" id="KW-0664">Pyridoxine biosynthesis</keyword>
<keyword evidence="11" id="KW-0718">Serine biosynthesis</keyword>
<comment type="catalytic activity">
    <reaction evidence="13">
        <text>4-(phosphooxy)-L-threonine + 2-oxoglutarate = (R)-3-hydroxy-2-oxo-4-phosphooxybutanoate + L-glutamate</text>
        <dbReference type="Rhea" id="RHEA:16573"/>
        <dbReference type="ChEBI" id="CHEBI:16810"/>
        <dbReference type="ChEBI" id="CHEBI:29985"/>
        <dbReference type="ChEBI" id="CHEBI:58452"/>
        <dbReference type="ChEBI" id="CHEBI:58538"/>
        <dbReference type="EC" id="2.6.1.52"/>
    </reaction>
</comment>
<evidence type="ECO:0000256" key="13">
    <source>
        <dbReference type="ARBA" id="ARBA00047630"/>
    </source>
</evidence>
<comment type="pathway">
    <text evidence="2">Amino-acid biosynthesis; L-serine biosynthesis; L-serine from 3-phospho-D-glycerate: step 2/3.</text>
</comment>
<dbReference type="Gene3D" id="3.90.1150.10">
    <property type="entry name" value="Aspartate Aminotransferase, domain 1"/>
    <property type="match status" value="1"/>
</dbReference>
<organism evidence="16 17">
    <name type="scientific">Cesiribacter andamanensis AMV16</name>
    <dbReference type="NCBI Taxonomy" id="1279009"/>
    <lineage>
        <taxon>Bacteria</taxon>
        <taxon>Pseudomonadati</taxon>
        <taxon>Bacteroidota</taxon>
        <taxon>Cytophagia</taxon>
        <taxon>Cytophagales</taxon>
        <taxon>Cesiribacteraceae</taxon>
        <taxon>Cesiribacter</taxon>
    </lineage>
</organism>
<feature type="domain" description="Aminotransferase class V" evidence="15">
    <location>
        <begin position="32"/>
        <end position="330"/>
    </location>
</feature>
<dbReference type="Gene3D" id="3.40.640.10">
    <property type="entry name" value="Type I PLP-dependent aspartate aminotransferase-like (Major domain)"/>
    <property type="match status" value="1"/>
</dbReference>
<evidence type="ECO:0000256" key="8">
    <source>
        <dbReference type="ARBA" id="ARBA00022679"/>
    </source>
</evidence>
<dbReference type="GO" id="GO:0019265">
    <property type="term" value="P:glycine biosynthetic process, by transamination of glyoxylate"/>
    <property type="evidence" value="ECO:0007669"/>
    <property type="project" value="TreeGrafter"/>
</dbReference>
<evidence type="ECO:0000256" key="11">
    <source>
        <dbReference type="ARBA" id="ARBA00023299"/>
    </source>
</evidence>
<evidence type="ECO:0000256" key="14">
    <source>
        <dbReference type="ARBA" id="ARBA00049007"/>
    </source>
</evidence>
<dbReference type="PANTHER" id="PTHR21152">
    <property type="entry name" value="AMINOTRANSFERASE CLASS V"/>
    <property type="match status" value="1"/>
</dbReference>
<dbReference type="PATRIC" id="fig|1279009.4.peg.3777"/>
<reference evidence="16 17" key="1">
    <citation type="journal article" date="2013" name="Genome Announc.">
        <title>Draft Genome Sequence of Cesiribacter andamanensis Strain AMV16T, Isolated from a Soil Sample from a Mud Volcano in the Andaman Islands, India.</title>
        <authorList>
            <person name="Shivaji S."/>
            <person name="Ara S."/>
            <person name="Begum Z."/>
            <person name="Srinivas T.N."/>
            <person name="Singh A."/>
            <person name="Kumar Pinnaka A."/>
        </authorList>
    </citation>
    <scope>NUCLEOTIDE SEQUENCE [LARGE SCALE GENOMIC DNA]</scope>
    <source>
        <strain evidence="16 17">AMV16</strain>
    </source>
</reference>
<comment type="caution">
    <text evidence="16">The sequence shown here is derived from an EMBL/GenBank/DDBJ whole genome shotgun (WGS) entry which is preliminary data.</text>
</comment>
<sequence length="366" mass="41073">MRKTTFFTVGPSELYFTAEMHLKEALRRQIPSMSHRGTAFQSLYRHAAGHLRELLNLPESYYILFLSSGTEAWERILQSCVEKRSCHLVNGAFSKRFAHTAKELCLETELIEAPDGSCCEPKSMLLSNDSELIALTYNETSTGAMQPASDIADLRKAFQDTLLAVDVVSATPYLTFDVEQVDSLFFSVQKGFGLPAGLGVWIVNERCLSKAVKKQEKEMSLGSYHSLPGLIEKAEGYETPETPNVLGIYLLGKIAEEMNLKGAAQIRKETEQKAAILYQAIEDCAYLAPFVKEKKWRSKTTLVAELQDVAYHKPLMDYLSSQHLEVSSGYGKYKDQHIRIANFPAHSKEQVERLADALLAFKKVEV</sequence>
<keyword evidence="7" id="KW-0028">Amino-acid biosynthesis</keyword>
<dbReference type="Proteomes" id="UP000011910">
    <property type="component" value="Unassembled WGS sequence"/>
</dbReference>
<keyword evidence="8 16" id="KW-0808">Transferase</keyword>
<evidence type="ECO:0000256" key="10">
    <source>
        <dbReference type="ARBA" id="ARBA00023096"/>
    </source>
</evidence>
<dbReference type="PANTHER" id="PTHR21152:SF40">
    <property type="entry name" value="ALANINE--GLYOXYLATE AMINOTRANSFERASE"/>
    <property type="match status" value="1"/>
</dbReference>
<comment type="cofactor">
    <cofactor evidence="1">
        <name>pyridoxal 5'-phosphate</name>
        <dbReference type="ChEBI" id="CHEBI:597326"/>
    </cofactor>
</comment>
<dbReference type="eggNOG" id="COG1932">
    <property type="taxonomic scope" value="Bacteria"/>
</dbReference>
<evidence type="ECO:0000256" key="6">
    <source>
        <dbReference type="ARBA" id="ARBA00022576"/>
    </source>
</evidence>
<protein>
    <recommendedName>
        <fullName evidence="4">phosphoserine transaminase</fullName>
        <ecNumber evidence="4">2.6.1.52</ecNumber>
    </recommendedName>
    <alternativeName>
        <fullName evidence="12">Phosphohydroxythreonine aminotransferase</fullName>
    </alternativeName>
</protein>
<dbReference type="SUPFAM" id="SSF53383">
    <property type="entry name" value="PLP-dependent transferases"/>
    <property type="match status" value="1"/>
</dbReference>
<gene>
    <name evidence="16" type="primary">serC_2</name>
    <name evidence="16" type="ORF">ADICEAN_03733</name>
</gene>
<dbReference type="PIRSF" id="PIRSF000525">
    <property type="entry name" value="SerC"/>
    <property type="match status" value="1"/>
</dbReference>
<comment type="similarity">
    <text evidence="3">Belongs to the class-V pyridoxal-phosphate-dependent aminotransferase family. SerC subfamily.</text>
</comment>
<dbReference type="InterPro" id="IPR022278">
    <property type="entry name" value="Pser_aminoTfrase"/>
</dbReference>
<proteinExistence type="inferred from homology"/>
<evidence type="ECO:0000256" key="2">
    <source>
        <dbReference type="ARBA" id="ARBA00005099"/>
    </source>
</evidence>
<dbReference type="EC" id="2.6.1.52" evidence="4"/>
<evidence type="ECO:0000256" key="9">
    <source>
        <dbReference type="ARBA" id="ARBA00022898"/>
    </source>
</evidence>
<dbReference type="GO" id="GO:0008453">
    <property type="term" value="F:alanine-glyoxylate transaminase activity"/>
    <property type="evidence" value="ECO:0007669"/>
    <property type="project" value="TreeGrafter"/>
</dbReference>
<keyword evidence="5" id="KW-0963">Cytoplasm</keyword>
<keyword evidence="9" id="KW-0663">Pyridoxal phosphate</keyword>
<dbReference type="GO" id="GO:0008615">
    <property type="term" value="P:pyridoxine biosynthetic process"/>
    <property type="evidence" value="ECO:0007669"/>
    <property type="project" value="UniProtKB-KW"/>
</dbReference>
<dbReference type="UniPathway" id="UPA00135">
    <property type="reaction ID" value="UER00197"/>
</dbReference>
<evidence type="ECO:0000313" key="16">
    <source>
        <dbReference type="EMBL" id="EMR01149.1"/>
    </source>
</evidence>
<dbReference type="Pfam" id="PF00266">
    <property type="entry name" value="Aminotran_5"/>
    <property type="match status" value="1"/>
</dbReference>
<evidence type="ECO:0000256" key="7">
    <source>
        <dbReference type="ARBA" id="ARBA00022605"/>
    </source>
</evidence>
<evidence type="ECO:0000256" key="4">
    <source>
        <dbReference type="ARBA" id="ARBA00013030"/>
    </source>
</evidence>
<dbReference type="InterPro" id="IPR015421">
    <property type="entry name" value="PyrdxlP-dep_Trfase_major"/>
</dbReference>
<dbReference type="AlphaFoldDB" id="M7NRM1"/>
<dbReference type="GO" id="GO:0004760">
    <property type="term" value="F:L-serine-pyruvate transaminase activity"/>
    <property type="evidence" value="ECO:0007669"/>
    <property type="project" value="TreeGrafter"/>
</dbReference>
<dbReference type="InterPro" id="IPR000192">
    <property type="entry name" value="Aminotrans_V_dom"/>
</dbReference>
<name>M7NRM1_9BACT</name>
<dbReference type="InterPro" id="IPR015422">
    <property type="entry name" value="PyrdxlP-dep_Trfase_small"/>
</dbReference>